<evidence type="ECO:0000313" key="3">
    <source>
        <dbReference type="Proteomes" id="UP000276215"/>
    </source>
</evidence>
<keyword evidence="1" id="KW-0812">Transmembrane</keyword>
<feature type="transmembrane region" description="Helical" evidence="1">
    <location>
        <begin position="134"/>
        <end position="155"/>
    </location>
</feature>
<gene>
    <name evidence="2" type="ORF">L873DRAFT_652208</name>
</gene>
<evidence type="ECO:0000256" key="1">
    <source>
        <dbReference type="SAM" id="Phobius"/>
    </source>
</evidence>
<dbReference type="Proteomes" id="UP000276215">
    <property type="component" value="Unassembled WGS sequence"/>
</dbReference>
<proteinExistence type="predicted"/>
<accession>A0A3N4IZ36</accession>
<name>A0A3N4IZ36_9PEZI</name>
<keyword evidence="1" id="KW-0472">Membrane</keyword>
<dbReference type="EMBL" id="ML120578">
    <property type="protein sequence ID" value="RPA89470.1"/>
    <property type="molecule type" value="Genomic_DNA"/>
</dbReference>
<protein>
    <submittedName>
        <fullName evidence="2">Uncharacterized protein</fullName>
    </submittedName>
</protein>
<keyword evidence="1" id="KW-1133">Transmembrane helix</keyword>
<organism evidence="2 3">
    <name type="scientific">Choiromyces venosus 120613-1</name>
    <dbReference type="NCBI Taxonomy" id="1336337"/>
    <lineage>
        <taxon>Eukaryota</taxon>
        <taxon>Fungi</taxon>
        <taxon>Dikarya</taxon>
        <taxon>Ascomycota</taxon>
        <taxon>Pezizomycotina</taxon>
        <taxon>Pezizomycetes</taxon>
        <taxon>Pezizales</taxon>
        <taxon>Tuberaceae</taxon>
        <taxon>Choiromyces</taxon>
    </lineage>
</organism>
<keyword evidence="3" id="KW-1185">Reference proteome</keyword>
<feature type="transmembrane region" description="Helical" evidence="1">
    <location>
        <begin position="102"/>
        <end position="122"/>
    </location>
</feature>
<sequence>MLLFIHPFKFYFSFGANKQNEDDLKEKKRKKSNLSQGEGGTNERKKHTLLLQRSFIYCNFFYLCVPELYLQRSCIYISSLLYSTPPPPHTSSLRLHFFRVHFLLSWFFLSFPLFFHFFFVHARRIQSSPVNQSIVIYLSSTYIGITCTYSTVHLLRHMIFTQFIKEPSKLYRSPYPFLLVCSSIPNHGLLACSHTNKSNPPGTNSFTRMRMRAHTHSVEYSSIQFNYYIHEGLIHHYLTLARGGGGSINQSIL</sequence>
<evidence type="ECO:0000313" key="2">
    <source>
        <dbReference type="EMBL" id="RPA89470.1"/>
    </source>
</evidence>
<dbReference type="AlphaFoldDB" id="A0A3N4IZ36"/>
<reference evidence="2 3" key="1">
    <citation type="journal article" date="2018" name="Nat. Ecol. Evol.">
        <title>Pezizomycetes genomes reveal the molecular basis of ectomycorrhizal truffle lifestyle.</title>
        <authorList>
            <person name="Murat C."/>
            <person name="Payen T."/>
            <person name="Noel B."/>
            <person name="Kuo A."/>
            <person name="Morin E."/>
            <person name="Chen J."/>
            <person name="Kohler A."/>
            <person name="Krizsan K."/>
            <person name="Balestrini R."/>
            <person name="Da Silva C."/>
            <person name="Montanini B."/>
            <person name="Hainaut M."/>
            <person name="Levati E."/>
            <person name="Barry K.W."/>
            <person name="Belfiori B."/>
            <person name="Cichocki N."/>
            <person name="Clum A."/>
            <person name="Dockter R.B."/>
            <person name="Fauchery L."/>
            <person name="Guy J."/>
            <person name="Iotti M."/>
            <person name="Le Tacon F."/>
            <person name="Lindquist E.A."/>
            <person name="Lipzen A."/>
            <person name="Malagnac F."/>
            <person name="Mello A."/>
            <person name="Molinier V."/>
            <person name="Miyauchi S."/>
            <person name="Poulain J."/>
            <person name="Riccioni C."/>
            <person name="Rubini A."/>
            <person name="Sitrit Y."/>
            <person name="Splivallo R."/>
            <person name="Traeger S."/>
            <person name="Wang M."/>
            <person name="Zifcakova L."/>
            <person name="Wipf D."/>
            <person name="Zambonelli A."/>
            <person name="Paolocci F."/>
            <person name="Nowrousian M."/>
            <person name="Ottonello S."/>
            <person name="Baldrian P."/>
            <person name="Spatafora J.W."/>
            <person name="Henrissat B."/>
            <person name="Nagy L.G."/>
            <person name="Aury J.M."/>
            <person name="Wincker P."/>
            <person name="Grigoriev I.V."/>
            <person name="Bonfante P."/>
            <person name="Martin F.M."/>
        </authorList>
    </citation>
    <scope>NUCLEOTIDE SEQUENCE [LARGE SCALE GENOMIC DNA]</scope>
    <source>
        <strain evidence="2 3">120613-1</strain>
    </source>
</reference>